<dbReference type="SUPFAM" id="SSF54637">
    <property type="entry name" value="Thioesterase/thiol ester dehydrase-isomerase"/>
    <property type="match status" value="1"/>
</dbReference>
<dbReference type="InterPro" id="IPR029069">
    <property type="entry name" value="HotDog_dom_sf"/>
</dbReference>
<dbReference type="OrthoDB" id="265761at2759"/>
<dbReference type="InterPro" id="IPR051490">
    <property type="entry name" value="THEM6_lcsJ_thioesterase"/>
</dbReference>
<protein>
    <recommendedName>
        <fullName evidence="6">Thioesterase domain-containing protein</fullName>
    </recommendedName>
</protein>
<dbReference type="CDD" id="cd00586">
    <property type="entry name" value="4HBT"/>
    <property type="match status" value="1"/>
</dbReference>
<evidence type="ECO:0000313" key="5">
    <source>
        <dbReference type="Proteomes" id="UP000288859"/>
    </source>
</evidence>
<feature type="compositionally biased region" description="Polar residues" evidence="2">
    <location>
        <begin position="227"/>
        <end position="253"/>
    </location>
</feature>
<feature type="transmembrane region" description="Helical" evidence="3">
    <location>
        <begin position="12"/>
        <end position="35"/>
    </location>
</feature>
<evidence type="ECO:0000256" key="1">
    <source>
        <dbReference type="ARBA" id="ARBA00038476"/>
    </source>
</evidence>
<comment type="similarity">
    <text evidence="1">Belongs to the lcsJ thioesterase family.</text>
</comment>
<evidence type="ECO:0000313" key="4">
    <source>
        <dbReference type="EMBL" id="RVX69011.1"/>
    </source>
</evidence>
<feature type="region of interest" description="Disordered" evidence="2">
    <location>
        <begin position="204"/>
        <end position="255"/>
    </location>
</feature>
<keyword evidence="3" id="KW-0472">Membrane</keyword>
<reference evidence="4 5" key="1">
    <citation type="submission" date="2017-03" db="EMBL/GenBank/DDBJ databases">
        <title>Genomes of endolithic fungi from Antarctica.</title>
        <authorList>
            <person name="Coleine C."/>
            <person name="Masonjones S."/>
            <person name="Stajich J.E."/>
        </authorList>
    </citation>
    <scope>NUCLEOTIDE SEQUENCE [LARGE SCALE GENOMIC DNA]</scope>
    <source>
        <strain evidence="4 5">CCFEE 6314</strain>
    </source>
</reference>
<dbReference type="Gene3D" id="3.10.129.10">
    <property type="entry name" value="Hotdog Thioesterase"/>
    <property type="match status" value="1"/>
</dbReference>
<gene>
    <name evidence="4" type="ORF">B0A52_08078</name>
</gene>
<organism evidence="4 5">
    <name type="scientific">Exophiala mesophila</name>
    <name type="common">Black yeast-like fungus</name>
    <dbReference type="NCBI Taxonomy" id="212818"/>
    <lineage>
        <taxon>Eukaryota</taxon>
        <taxon>Fungi</taxon>
        <taxon>Dikarya</taxon>
        <taxon>Ascomycota</taxon>
        <taxon>Pezizomycotina</taxon>
        <taxon>Eurotiomycetes</taxon>
        <taxon>Chaetothyriomycetidae</taxon>
        <taxon>Chaetothyriales</taxon>
        <taxon>Herpotrichiellaceae</taxon>
        <taxon>Exophiala</taxon>
    </lineage>
</organism>
<dbReference type="PANTHER" id="PTHR12475">
    <property type="match status" value="1"/>
</dbReference>
<dbReference type="AlphaFoldDB" id="A0A438MZZ9"/>
<keyword evidence="3" id="KW-1133">Transmembrane helix</keyword>
<evidence type="ECO:0000256" key="2">
    <source>
        <dbReference type="SAM" id="MobiDB-lite"/>
    </source>
</evidence>
<dbReference type="PANTHER" id="PTHR12475:SF4">
    <property type="entry name" value="PROTEIN THEM6"/>
    <property type="match status" value="1"/>
</dbReference>
<dbReference type="Pfam" id="PF13279">
    <property type="entry name" value="4HBT_2"/>
    <property type="match status" value="1"/>
</dbReference>
<comment type="caution">
    <text evidence="4">The sequence shown here is derived from an EMBL/GenBank/DDBJ whole genome shotgun (WGS) entry which is preliminary data.</text>
</comment>
<dbReference type="Proteomes" id="UP000288859">
    <property type="component" value="Unassembled WGS sequence"/>
</dbReference>
<sequence length="338" mass="37937">MPLLSSLASWRVAALLLAIINLKCLPFAWHLRLFYIMYRNWSKPSRVQQYLDAHRRNKTIHPIFQSVSVFSRSPLLETDYNFHKSNSTYFADLDVSRGALVTKLLASNMKQGKQNLEKEGHKGPANVILGSVHTSFHREIKPYQLYEVRSRVLGWDKKWLVILTYFIRPAAKGKDEVVLASALSKYVIKKGRFTVAPERCLTTAGWLPPRPADSQSGAKQNRESSAESESPLNDQIQSSQLSQTEPSIISTPDNDGIAATIPESAVDATASFIEKLESAAHIASASDTIDTLVPLTKLEDAGEWDWHRIEMERTRGIQIAAAWLSLDKDLLAEAKHEE</sequence>
<accession>A0A438MZZ9</accession>
<dbReference type="VEuPathDB" id="FungiDB:PV10_06702"/>
<evidence type="ECO:0008006" key="6">
    <source>
        <dbReference type="Google" id="ProtNLM"/>
    </source>
</evidence>
<keyword evidence="3" id="KW-0812">Transmembrane</keyword>
<evidence type="ECO:0000256" key="3">
    <source>
        <dbReference type="SAM" id="Phobius"/>
    </source>
</evidence>
<proteinExistence type="inferred from homology"/>
<name>A0A438MZZ9_EXOME</name>
<dbReference type="EMBL" id="NAJM01000033">
    <property type="protein sequence ID" value="RVX69011.1"/>
    <property type="molecule type" value="Genomic_DNA"/>
</dbReference>